<evidence type="ECO:0000313" key="4">
    <source>
        <dbReference type="Proteomes" id="UP001152759"/>
    </source>
</evidence>
<dbReference type="PROSITE" id="PS51257">
    <property type="entry name" value="PROKAR_LIPOPROTEIN"/>
    <property type="match status" value="1"/>
</dbReference>
<proteinExistence type="predicted"/>
<keyword evidence="4" id="KW-1185">Reference proteome</keyword>
<accession>A0A9P0F9Y4</accession>
<dbReference type="Proteomes" id="UP001152759">
    <property type="component" value="Chromosome 8"/>
</dbReference>
<evidence type="ECO:0000313" key="3">
    <source>
        <dbReference type="EMBL" id="CAH0394430.1"/>
    </source>
</evidence>
<dbReference type="PANTHER" id="PTHR34825">
    <property type="entry name" value="CONSERVED PROTEIN, WITH A WEAK D-GALACTARATE DEHYDRATASE/ALTRONATE HYDROLASE DOMAIN"/>
    <property type="match status" value="1"/>
</dbReference>
<name>A0A9P0F9Y4_BEMTA</name>
<feature type="domain" description="AAA-ATPase-like" evidence="2">
    <location>
        <begin position="27"/>
        <end position="257"/>
    </location>
</feature>
<dbReference type="InterPro" id="IPR018631">
    <property type="entry name" value="AAA-ATPase-like_dom"/>
</dbReference>
<feature type="signal peptide" evidence="1">
    <location>
        <begin position="1"/>
        <end position="22"/>
    </location>
</feature>
<protein>
    <recommendedName>
        <fullName evidence="2">AAA-ATPase-like domain-containing protein</fullName>
    </recommendedName>
</protein>
<sequence length="454" mass="51745">MVSKMTWVYAILGFSAVGCAFAQRKLPLGVFDFADIIAKNFTYTDKSGFIKAVMTDESRLILITRPRLFGKATALSMLRYFLENRIHSDTAWKIGFNDLFQGLSISEDTAFCRAHRGQYPTILLSFENVFAVNYEAAKTAIAISVGEVYRNHEYLLDDAILTGEERRTFELVRDKTAPLAYVTASIGALCQYLHRKNNKSVILLIGAFEKPFQAAFHNKYTEPMRSLMHDLLFPALKNNPYLLKAVITGVSIIGQEALLAELPEVRLHSVLNDQRYTEFFGFLESDVRALAAETGLTAKRELLDTWYRGYDISGTLLYNPFSVLSFLSQGGKPGFYWVRHSLTEFVVKLIFAMSSPMRMDFDNLMFNKSLDKMVYNEMPYQKLVSQEEPFWTLLVHNGYLVAKPKGPPGLYAVRMPNKEIRDELFDMCKKKIEGKMDAKNPNVSYARYTPSYAK</sequence>
<dbReference type="KEGG" id="btab:109044417"/>
<evidence type="ECO:0000259" key="2">
    <source>
        <dbReference type="Pfam" id="PF09820"/>
    </source>
</evidence>
<dbReference type="Pfam" id="PF09820">
    <property type="entry name" value="AAA-ATPase_like"/>
    <property type="match status" value="1"/>
</dbReference>
<gene>
    <name evidence="3" type="ORF">BEMITA_LOCUS12727</name>
</gene>
<dbReference type="AlphaFoldDB" id="A0A9P0F9Y4"/>
<evidence type="ECO:0000256" key="1">
    <source>
        <dbReference type="SAM" id="SignalP"/>
    </source>
</evidence>
<reference evidence="3" key="1">
    <citation type="submission" date="2021-12" db="EMBL/GenBank/DDBJ databases">
        <authorList>
            <person name="King R."/>
        </authorList>
    </citation>
    <scope>NUCLEOTIDE SEQUENCE</scope>
</reference>
<organism evidence="3 4">
    <name type="scientific">Bemisia tabaci</name>
    <name type="common">Sweetpotato whitefly</name>
    <name type="synonym">Aleurodes tabaci</name>
    <dbReference type="NCBI Taxonomy" id="7038"/>
    <lineage>
        <taxon>Eukaryota</taxon>
        <taxon>Metazoa</taxon>
        <taxon>Ecdysozoa</taxon>
        <taxon>Arthropoda</taxon>
        <taxon>Hexapoda</taxon>
        <taxon>Insecta</taxon>
        <taxon>Pterygota</taxon>
        <taxon>Neoptera</taxon>
        <taxon>Paraneoptera</taxon>
        <taxon>Hemiptera</taxon>
        <taxon>Sternorrhyncha</taxon>
        <taxon>Aleyrodoidea</taxon>
        <taxon>Aleyrodidae</taxon>
        <taxon>Aleyrodinae</taxon>
        <taxon>Bemisia</taxon>
    </lineage>
</organism>
<dbReference type="PANTHER" id="PTHR34825:SF1">
    <property type="entry name" value="AAA-ATPASE-LIKE DOMAIN-CONTAINING PROTEIN"/>
    <property type="match status" value="1"/>
</dbReference>
<keyword evidence="1" id="KW-0732">Signal</keyword>
<dbReference type="EMBL" id="OU963869">
    <property type="protein sequence ID" value="CAH0394430.1"/>
    <property type="molecule type" value="Genomic_DNA"/>
</dbReference>
<feature type="chain" id="PRO_5040144858" description="AAA-ATPase-like domain-containing protein" evidence="1">
    <location>
        <begin position="23"/>
        <end position="454"/>
    </location>
</feature>